<protein>
    <submittedName>
        <fullName evidence="2">Rhodanese-like domain-containing protein</fullName>
    </submittedName>
</protein>
<reference evidence="3" key="1">
    <citation type="journal article" date="2019" name="Int. J. Syst. Evol. Microbiol.">
        <title>The Global Catalogue of Microorganisms (GCM) 10K type strain sequencing project: providing services to taxonomists for standard genome sequencing and annotation.</title>
        <authorList>
            <consortium name="The Broad Institute Genomics Platform"/>
            <consortium name="The Broad Institute Genome Sequencing Center for Infectious Disease"/>
            <person name="Wu L."/>
            <person name="Ma J."/>
        </authorList>
    </citation>
    <scope>NUCLEOTIDE SEQUENCE [LARGE SCALE GENOMIC DNA]</scope>
    <source>
        <strain evidence="3">TISTR 2562</strain>
    </source>
</reference>
<dbReference type="PANTHER" id="PTHR44086:SF10">
    <property type="entry name" value="THIOSULFATE SULFURTRANSFERASE_RHODANESE-LIKE DOMAIN-CONTAINING PROTEIN 3"/>
    <property type="match status" value="1"/>
</dbReference>
<dbReference type="SMART" id="SM00450">
    <property type="entry name" value="RHOD"/>
    <property type="match status" value="1"/>
</dbReference>
<dbReference type="PROSITE" id="PS50206">
    <property type="entry name" value="RHODANESE_3"/>
    <property type="match status" value="1"/>
</dbReference>
<dbReference type="Pfam" id="PF00581">
    <property type="entry name" value="Rhodanese"/>
    <property type="match status" value="1"/>
</dbReference>
<evidence type="ECO:0000313" key="2">
    <source>
        <dbReference type="EMBL" id="MFD2741447.1"/>
    </source>
</evidence>
<evidence type="ECO:0000313" key="3">
    <source>
        <dbReference type="Proteomes" id="UP001597474"/>
    </source>
</evidence>
<dbReference type="CDD" id="cd00158">
    <property type="entry name" value="RHOD"/>
    <property type="match status" value="1"/>
</dbReference>
<name>A0ABW5U9M9_9RHOB</name>
<sequence>MQSEDHNGATLETWTPQEVASAQNTGDIILVDVRTPAEYAFEHVEGALLLPMAEFDPAFLPSQQDRRIVLVCGSSQRSAKMAKKMIEAGAERIAHLEGGFTGWKEAHQPYIGTDMASGAPQRKENRPE</sequence>
<dbReference type="InterPro" id="IPR001763">
    <property type="entry name" value="Rhodanese-like_dom"/>
</dbReference>
<dbReference type="SUPFAM" id="SSF52821">
    <property type="entry name" value="Rhodanese/Cell cycle control phosphatase"/>
    <property type="match status" value="1"/>
</dbReference>
<dbReference type="InterPro" id="IPR036873">
    <property type="entry name" value="Rhodanese-like_dom_sf"/>
</dbReference>
<gene>
    <name evidence="2" type="ORF">ACFSUD_17885</name>
</gene>
<keyword evidence="3" id="KW-1185">Reference proteome</keyword>
<feature type="domain" description="Rhodanese" evidence="1">
    <location>
        <begin position="24"/>
        <end position="112"/>
    </location>
</feature>
<comment type="caution">
    <text evidence="2">The sequence shown here is derived from an EMBL/GenBank/DDBJ whole genome shotgun (WGS) entry which is preliminary data.</text>
</comment>
<proteinExistence type="predicted"/>
<accession>A0ABW5U9M9</accession>
<dbReference type="PANTHER" id="PTHR44086">
    <property type="entry name" value="THIOSULFATE SULFURTRANSFERASE RDL2, MITOCHONDRIAL-RELATED"/>
    <property type="match status" value="1"/>
</dbReference>
<organism evidence="2 3">
    <name type="scientific">Sulfitobacter aestuarii</name>
    <dbReference type="NCBI Taxonomy" id="2161676"/>
    <lineage>
        <taxon>Bacteria</taxon>
        <taxon>Pseudomonadati</taxon>
        <taxon>Pseudomonadota</taxon>
        <taxon>Alphaproteobacteria</taxon>
        <taxon>Rhodobacterales</taxon>
        <taxon>Roseobacteraceae</taxon>
        <taxon>Sulfitobacter</taxon>
    </lineage>
</organism>
<dbReference type="RefSeq" id="WP_386375872.1">
    <property type="nucleotide sequence ID" value="NZ_JBHUMP010000025.1"/>
</dbReference>
<dbReference type="Gene3D" id="3.40.250.10">
    <property type="entry name" value="Rhodanese-like domain"/>
    <property type="match status" value="1"/>
</dbReference>
<dbReference type="Proteomes" id="UP001597474">
    <property type="component" value="Unassembled WGS sequence"/>
</dbReference>
<dbReference type="EMBL" id="JBHUMP010000025">
    <property type="protein sequence ID" value="MFD2741447.1"/>
    <property type="molecule type" value="Genomic_DNA"/>
</dbReference>
<evidence type="ECO:0000259" key="1">
    <source>
        <dbReference type="PROSITE" id="PS50206"/>
    </source>
</evidence>